<accession>A0A7Y0B0N8</accession>
<name>A0A7Y0B0N8_9HYPH</name>
<dbReference type="Proteomes" id="UP000541470">
    <property type="component" value="Unassembled WGS sequence"/>
</dbReference>
<evidence type="ECO:0000313" key="1">
    <source>
        <dbReference type="EMBL" id="NML76930.1"/>
    </source>
</evidence>
<dbReference type="AlphaFoldDB" id="A0A7Y0B0N8"/>
<comment type="caution">
    <text evidence="1">The sequence shown here is derived from an EMBL/GenBank/DDBJ whole genome shotgun (WGS) entry which is preliminary data.</text>
</comment>
<gene>
    <name evidence="1" type="ORF">HHL25_22570</name>
</gene>
<organism evidence="1 2">
    <name type="scientific">Rhizobium terricola</name>
    <dbReference type="NCBI Taxonomy" id="2728849"/>
    <lineage>
        <taxon>Bacteria</taxon>
        <taxon>Pseudomonadati</taxon>
        <taxon>Pseudomonadota</taxon>
        <taxon>Alphaproteobacteria</taxon>
        <taxon>Hyphomicrobiales</taxon>
        <taxon>Rhizobiaceae</taxon>
        <taxon>Rhizobium/Agrobacterium group</taxon>
        <taxon>Rhizobium</taxon>
    </lineage>
</organism>
<reference evidence="1 2" key="1">
    <citation type="submission" date="2020-04" db="EMBL/GenBank/DDBJ databases">
        <title>Rhizobium sp. S-51 isolated from soil.</title>
        <authorList>
            <person name="Dahal R.H."/>
        </authorList>
    </citation>
    <scope>NUCLEOTIDE SEQUENCE [LARGE SCALE GENOMIC DNA]</scope>
    <source>
        <strain evidence="1 2">S-51</strain>
    </source>
</reference>
<dbReference type="Pfam" id="PF10038">
    <property type="entry name" value="DUF2274"/>
    <property type="match status" value="1"/>
</dbReference>
<sequence>MTKLKLSAIPDDKPVKVTVELPAAVFRDLQAYAAILAKAAGDAMPPEPVKLIVPMITRFMEADRGFARANRAHSDKA</sequence>
<dbReference type="RefSeq" id="WP_169595502.1">
    <property type="nucleotide sequence ID" value="NZ_JABBGK010000010.1"/>
</dbReference>
<evidence type="ECO:0000313" key="2">
    <source>
        <dbReference type="Proteomes" id="UP000541470"/>
    </source>
</evidence>
<protein>
    <submittedName>
        <fullName evidence="1">DUF2274 domain-containing protein</fullName>
    </submittedName>
</protein>
<dbReference type="EMBL" id="JABBGK010000010">
    <property type="protein sequence ID" value="NML76930.1"/>
    <property type="molecule type" value="Genomic_DNA"/>
</dbReference>
<keyword evidence="2" id="KW-1185">Reference proteome</keyword>
<dbReference type="InterPro" id="IPR018733">
    <property type="entry name" value="DUF2274"/>
</dbReference>
<proteinExistence type="predicted"/>